<sequence length="212" mass="22795">METIGIGDNTEVHNSASLWSGPNLIYPNICSIIPSAAAAAPKSSFSTCRPPQVLAVKPAYQITSPTTQTLAIHLLTSASRPCLTQGFKKVAGVSGVHRPLKFKVERPSSIQKPNPVCRQGHDMLNVSVLASAITQKILGEKLVPLIQSVHPTPARENSGILLEMDDAEVLHMLKCLESLHARVDEAILILQSNRTQNTALKSTNSTPSIRPV</sequence>
<name>A0A485PFL0_LYNPA</name>
<evidence type="ECO:0000259" key="1">
    <source>
        <dbReference type="PROSITE" id="PS51309"/>
    </source>
</evidence>
<dbReference type="Proteomes" id="UP000386466">
    <property type="component" value="Unassembled WGS sequence"/>
</dbReference>
<accession>A0A485PFL0</accession>
<dbReference type="InterPro" id="IPR036053">
    <property type="entry name" value="PABP-dom"/>
</dbReference>
<gene>
    <name evidence="2" type="ORF">LYPA_23C020863</name>
</gene>
<proteinExistence type="predicted"/>
<organism evidence="2 3">
    <name type="scientific">Lynx pardinus</name>
    <name type="common">Iberian lynx</name>
    <name type="synonym">Felis pardina</name>
    <dbReference type="NCBI Taxonomy" id="191816"/>
    <lineage>
        <taxon>Eukaryota</taxon>
        <taxon>Metazoa</taxon>
        <taxon>Chordata</taxon>
        <taxon>Craniata</taxon>
        <taxon>Vertebrata</taxon>
        <taxon>Euteleostomi</taxon>
        <taxon>Mammalia</taxon>
        <taxon>Eutheria</taxon>
        <taxon>Laurasiatheria</taxon>
        <taxon>Carnivora</taxon>
        <taxon>Feliformia</taxon>
        <taxon>Felidae</taxon>
        <taxon>Felinae</taxon>
        <taxon>Lynx</taxon>
    </lineage>
</organism>
<dbReference type="InterPro" id="IPR002004">
    <property type="entry name" value="PABP_HYD_C"/>
</dbReference>
<dbReference type="Gene3D" id="1.10.1900.10">
    <property type="entry name" value="c-terminal domain of poly(a) binding protein"/>
    <property type="match status" value="1"/>
</dbReference>
<dbReference type="Pfam" id="PF00658">
    <property type="entry name" value="MLLE"/>
    <property type="match status" value="1"/>
</dbReference>
<dbReference type="SMART" id="SM00517">
    <property type="entry name" value="PolyA"/>
    <property type="match status" value="1"/>
</dbReference>
<evidence type="ECO:0000313" key="2">
    <source>
        <dbReference type="EMBL" id="VFV43607.1"/>
    </source>
</evidence>
<dbReference type="EMBL" id="CAAGRJ010034232">
    <property type="protein sequence ID" value="VFV43607.1"/>
    <property type="molecule type" value="Genomic_DNA"/>
</dbReference>
<keyword evidence="3" id="KW-1185">Reference proteome</keyword>
<protein>
    <submittedName>
        <fullName evidence="2">Polyadenylate-binding protein</fullName>
    </submittedName>
</protein>
<dbReference type="PROSITE" id="PS51309">
    <property type="entry name" value="PABC"/>
    <property type="match status" value="1"/>
</dbReference>
<reference evidence="2 3" key="1">
    <citation type="submission" date="2019-01" db="EMBL/GenBank/DDBJ databases">
        <authorList>
            <person name="Alioto T."/>
            <person name="Alioto T."/>
        </authorList>
    </citation>
    <scope>NUCLEOTIDE SEQUENCE [LARGE SCALE GENOMIC DNA]</scope>
</reference>
<dbReference type="AlphaFoldDB" id="A0A485PFL0"/>
<evidence type="ECO:0000313" key="3">
    <source>
        <dbReference type="Proteomes" id="UP000386466"/>
    </source>
</evidence>
<feature type="domain" description="PABC" evidence="1">
    <location>
        <begin position="118"/>
        <end position="195"/>
    </location>
</feature>
<dbReference type="GO" id="GO:0003723">
    <property type="term" value="F:RNA binding"/>
    <property type="evidence" value="ECO:0007669"/>
    <property type="project" value="InterPro"/>
</dbReference>
<dbReference type="SUPFAM" id="SSF63570">
    <property type="entry name" value="PABC (PABP) domain"/>
    <property type="match status" value="1"/>
</dbReference>